<keyword evidence="2" id="KW-1185">Reference proteome</keyword>
<dbReference type="RefSeq" id="WP_137013121.1">
    <property type="nucleotide sequence ID" value="NZ_SZPX01000004.1"/>
</dbReference>
<organism evidence="1 2">
    <name type="scientific">Sulfurimonas crateris</name>
    <dbReference type="NCBI Taxonomy" id="2574727"/>
    <lineage>
        <taxon>Bacteria</taxon>
        <taxon>Pseudomonadati</taxon>
        <taxon>Campylobacterota</taxon>
        <taxon>Epsilonproteobacteria</taxon>
        <taxon>Campylobacterales</taxon>
        <taxon>Sulfurimonadaceae</taxon>
        <taxon>Sulfurimonas</taxon>
    </lineage>
</organism>
<dbReference type="Gene3D" id="1.20.120.1490">
    <property type="match status" value="1"/>
</dbReference>
<protein>
    <recommendedName>
        <fullName evidence="3">Periplasmic heavy metal sensor</fullName>
    </recommendedName>
</protein>
<comment type="caution">
    <text evidence="1">The sequence shown here is derived from an EMBL/GenBank/DDBJ whole genome shotgun (WGS) entry which is preliminary data.</text>
</comment>
<gene>
    <name evidence="1" type="ORF">FCU45_05495</name>
</gene>
<sequence>MNSIINVTKVSLLSLVLNTTLSAEPNLPLPIQDAIKMEKLAGPAGAFVAKENFPKDYFLVTKNLPFLVGMTLYDPSSSNLELSQEQIDAILKIKTELMADAAQKALVIKKLELELMQKVSFKHKTPPMSELYPSVDEIAKLRAELTKIHLGCIEKVKAVLTPEQFEEMLDYGVVNMF</sequence>
<dbReference type="OrthoDB" id="5372986at2"/>
<name>A0A4U2Z5Q2_9BACT</name>
<reference evidence="1 2" key="1">
    <citation type="submission" date="2019-04" db="EMBL/GenBank/DDBJ databases">
        <title>Sulfurimonas crateris sp. nov. a facultative anaerobic sulfur-oxidizing chemolithautotrophic bacterium isolated from a terrestrial mud vulcano.</title>
        <authorList>
            <person name="Ratnikova N.M."/>
            <person name="Slobodkin A.I."/>
            <person name="Merkel A.Y."/>
            <person name="Novikov A."/>
            <person name="Bonch-Osmolovskaya E.A."/>
            <person name="Slobodkina G.B."/>
        </authorList>
    </citation>
    <scope>NUCLEOTIDE SEQUENCE [LARGE SCALE GENOMIC DNA]</scope>
    <source>
        <strain evidence="1 2">SN118</strain>
    </source>
</reference>
<evidence type="ECO:0000313" key="2">
    <source>
        <dbReference type="Proteomes" id="UP000309561"/>
    </source>
</evidence>
<evidence type="ECO:0000313" key="1">
    <source>
        <dbReference type="EMBL" id="TKI69509.1"/>
    </source>
</evidence>
<dbReference type="AlphaFoldDB" id="A0A4U2Z5Q2"/>
<accession>A0A4U2Z5Q2</accession>
<proteinExistence type="predicted"/>
<evidence type="ECO:0008006" key="3">
    <source>
        <dbReference type="Google" id="ProtNLM"/>
    </source>
</evidence>
<dbReference type="Proteomes" id="UP000309561">
    <property type="component" value="Unassembled WGS sequence"/>
</dbReference>
<dbReference type="EMBL" id="SZPX01000004">
    <property type="protein sequence ID" value="TKI69509.1"/>
    <property type="molecule type" value="Genomic_DNA"/>
</dbReference>